<evidence type="ECO:0000313" key="8">
    <source>
        <dbReference type="EMBL" id="GFR46701.1"/>
    </source>
</evidence>
<feature type="region of interest" description="Disordered" evidence="6">
    <location>
        <begin position="1"/>
        <end position="34"/>
    </location>
</feature>
<evidence type="ECO:0000256" key="6">
    <source>
        <dbReference type="SAM" id="MobiDB-lite"/>
    </source>
</evidence>
<dbReference type="Proteomes" id="UP001054857">
    <property type="component" value="Unassembled WGS sequence"/>
</dbReference>
<dbReference type="InterPro" id="IPR019378">
    <property type="entry name" value="GDP-Fuc_O-FucTrfase"/>
</dbReference>
<sequence>MGRLRVSARVGREGRGRSSARERSRSSSPSRWSQTPNALISRLRPYTFRVLGCIAFLGLLYVAWPRASYKASNRARAVEFRSPQAWSNGVDVDDAATRRKAVAGNSAVTTGPNLAVKVTTNLRDLAEQGINAILNGRTSPTREQLGELLTTVPPKHQTMRFQVCNGFANQRLSVVYGVLLAHRLGRTPVLPVLMRDGIQRTDATVTAQGANKVDFSEVYDLTYFLYEMAKAGIRILEPHEAPMHSAYMDVSLGTLGANVTGALNASYGHVRHLSVDCPLFKMTPQEMNQHEDEPVIWAALDAMRPADKLYEYVERMQHAIKQLGGVGGKPAPKYNFLHLRMENDWVEHCKRWSSIPDGVVRDNCYNNTEEMDVQLRLFAFSTDVPLYVASYWDDVDPDRAKAVMGRLVDAGYRVITSAEVFPDAMRSEGREMRALVEYHVGFGANRFIGNSVSTFAALALLERRHRGQWAAYYNGGNLPIAPYLPVHKLPWVFTYNSWSGKYDYMLKAAVRSAAHFNTLKPYCIFDGNTSSPIGRWLVDNKVTMIRHVPTWRQELLQKAQARMKENLQHSHLYKNPDALVSTFQRVDLPVVPILDQYTYVLYTDADVYFRRAIHLDDFGLPLPRSVSMSYEFYKMFPYNAGIIMANLPTMRRNYKKFLAMMLDNDNGLYYPNYGPADQGIINKFYEHDLRSQMLNQAFNTKPYNDFDPLSYLIHYHGPKPHEYLSYLDTGVCDFYNVCEQGFLKSLCQYAREWAVYIPEEMVATRLADSCTWLTNPTIMSVFQKKTGLVQPGQVVPDDKKQEFTQKTHHRRLRL</sequence>
<dbReference type="GO" id="GO:0016740">
    <property type="term" value="F:transferase activity"/>
    <property type="evidence" value="ECO:0007669"/>
    <property type="project" value="UniProtKB-KW"/>
</dbReference>
<evidence type="ECO:0000256" key="4">
    <source>
        <dbReference type="ARBA" id="ARBA00023277"/>
    </source>
</evidence>
<evidence type="ECO:0000256" key="5">
    <source>
        <dbReference type="ARBA" id="ARBA00030350"/>
    </source>
</evidence>
<keyword evidence="9" id="KW-1185">Reference proteome</keyword>
<reference evidence="8 9" key="1">
    <citation type="journal article" date="2021" name="Sci. Rep.">
        <title>Genome sequencing of the multicellular alga Astrephomene provides insights into convergent evolution of germ-soma differentiation.</title>
        <authorList>
            <person name="Yamashita S."/>
            <person name="Yamamoto K."/>
            <person name="Matsuzaki R."/>
            <person name="Suzuki S."/>
            <person name="Yamaguchi H."/>
            <person name="Hirooka S."/>
            <person name="Minakuchi Y."/>
            <person name="Miyagishima S."/>
            <person name="Kawachi M."/>
            <person name="Toyoda A."/>
            <person name="Nozaki H."/>
        </authorList>
    </citation>
    <scope>NUCLEOTIDE SEQUENCE [LARGE SCALE GENOMIC DNA]</scope>
    <source>
        <strain evidence="8 9">NIES-4017</strain>
    </source>
</reference>
<evidence type="ECO:0000256" key="7">
    <source>
        <dbReference type="SAM" id="Phobius"/>
    </source>
</evidence>
<dbReference type="CDD" id="cd11296">
    <property type="entry name" value="O-FucT_like"/>
    <property type="match status" value="1"/>
</dbReference>
<dbReference type="Gene3D" id="3.90.550.10">
    <property type="entry name" value="Spore Coat Polysaccharide Biosynthesis Protein SpsA, Chain A"/>
    <property type="match status" value="1"/>
</dbReference>
<comment type="caution">
    <text evidence="8">The sequence shown here is derived from an EMBL/GenBank/DDBJ whole genome shotgun (WGS) entry which is preliminary data.</text>
</comment>
<dbReference type="EMBL" id="BMAR01000015">
    <property type="protein sequence ID" value="GFR46701.1"/>
    <property type="molecule type" value="Genomic_DNA"/>
</dbReference>
<accession>A0AAD3HN54</accession>
<dbReference type="Pfam" id="PF10250">
    <property type="entry name" value="O-FucT"/>
    <property type="match status" value="1"/>
</dbReference>
<organism evidence="8 9">
    <name type="scientific">Astrephomene gubernaculifera</name>
    <dbReference type="NCBI Taxonomy" id="47775"/>
    <lineage>
        <taxon>Eukaryota</taxon>
        <taxon>Viridiplantae</taxon>
        <taxon>Chlorophyta</taxon>
        <taxon>core chlorophytes</taxon>
        <taxon>Chlorophyceae</taxon>
        <taxon>CS clade</taxon>
        <taxon>Chlamydomonadales</taxon>
        <taxon>Astrephomenaceae</taxon>
        <taxon>Astrephomene</taxon>
    </lineage>
</organism>
<keyword evidence="7" id="KW-0812">Transmembrane</keyword>
<dbReference type="AlphaFoldDB" id="A0AAD3HN54"/>
<feature type="transmembrane region" description="Helical" evidence="7">
    <location>
        <begin position="46"/>
        <end position="64"/>
    </location>
</feature>
<name>A0AAD3HN54_9CHLO</name>
<keyword evidence="4" id="KW-0119">Carbohydrate metabolism</keyword>
<keyword evidence="2" id="KW-0808">Transferase</keyword>
<protein>
    <recommendedName>
        <fullName evidence="5">O-fucosyltransferase family protein</fullName>
    </recommendedName>
</protein>
<evidence type="ECO:0000256" key="2">
    <source>
        <dbReference type="ARBA" id="ARBA00022679"/>
    </source>
</evidence>
<feature type="compositionally biased region" description="Basic and acidic residues" evidence="6">
    <location>
        <begin position="10"/>
        <end position="25"/>
    </location>
</feature>
<comment type="similarity">
    <text evidence="1">Belongs to the glycosyltransferase GT106 family.</text>
</comment>
<evidence type="ECO:0000313" key="9">
    <source>
        <dbReference type="Proteomes" id="UP001054857"/>
    </source>
</evidence>
<proteinExistence type="inferred from homology"/>
<keyword evidence="7" id="KW-0472">Membrane</keyword>
<keyword evidence="3" id="KW-0294">Fucose metabolism</keyword>
<gene>
    <name evidence="8" type="ORF">Agub_g8320</name>
</gene>
<dbReference type="InterPro" id="IPR029044">
    <property type="entry name" value="Nucleotide-diphossugar_trans"/>
</dbReference>
<dbReference type="GO" id="GO:0006004">
    <property type="term" value="P:fucose metabolic process"/>
    <property type="evidence" value="ECO:0007669"/>
    <property type="project" value="UniProtKB-KW"/>
</dbReference>
<evidence type="ECO:0000256" key="1">
    <source>
        <dbReference type="ARBA" id="ARBA00007737"/>
    </source>
</evidence>
<dbReference type="SUPFAM" id="SSF53448">
    <property type="entry name" value="Nucleotide-diphospho-sugar transferases"/>
    <property type="match status" value="1"/>
</dbReference>
<dbReference type="Gene3D" id="3.40.50.11350">
    <property type="match status" value="1"/>
</dbReference>
<evidence type="ECO:0000256" key="3">
    <source>
        <dbReference type="ARBA" id="ARBA00023253"/>
    </source>
</evidence>
<keyword evidence="7" id="KW-1133">Transmembrane helix</keyword>